<dbReference type="GO" id="GO:0051082">
    <property type="term" value="F:unfolded protein binding"/>
    <property type="evidence" value="ECO:0007669"/>
    <property type="project" value="TreeGrafter"/>
</dbReference>
<proteinExistence type="predicted"/>
<accession>A0AAQ4E5K5</accession>
<dbReference type="Proteomes" id="UP001321473">
    <property type="component" value="Unassembled WGS sequence"/>
</dbReference>
<protein>
    <recommendedName>
        <fullName evidence="1">CS domain-containing protein</fullName>
    </recommendedName>
</protein>
<dbReference type="InterPro" id="IPR037898">
    <property type="entry name" value="NudC_fam"/>
</dbReference>
<dbReference type="AlphaFoldDB" id="A0AAQ4E5K5"/>
<dbReference type="InterPro" id="IPR008978">
    <property type="entry name" value="HSP20-like_chaperone"/>
</dbReference>
<evidence type="ECO:0000313" key="3">
    <source>
        <dbReference type="Proteomes" id="UP001321473"/>
    </source>
</evidence>
<sequence>MRRCCAAGAATTTRLSPTFLGLTCQWKSSEMPLSHFDERSGAVSCPTPWGRWWQTIGEVFVEVEVPKGTRGKDVRIQITPRHMSCTVHGKQLFSGDLHRTVVADESTWTIEEQQRVLILLVKTEPASSEKVWESLLDGQYKPDPLVMHEMMKKLDLEKFQIENPGFDFSGAKLDKAYDHIPGLGGGTSESQPTGFHVEQSEGDAAARLASKGSGFSF</sequence>
<dbReference type="EMBL" id="JARKHS020021793">
    <property type="protein sequence ID" value="KAK8769986.1"/>
    <property type="molecule type" value="Genomic_DNA"/>
</dbReference>
<comment type="caution">
    <text evidence="2">The sequence shown here is derived from an EMBL/GenBank/DDBJ whole genome shotgun (WGS) entry which is preliminary data.</text>
</comment>
<evidence type="ECO:0000313" key="2">
    <source>
        <dbReference type="EMBL" id="KAK8769986.1"/>
    </source>
</evidence>
<dbReference type="SUPFAM" id="SSF49764">
    <property type="entry name" value="HSP20-like chaperones"/>
    <property type="match status" value="1"/>
</dbReference>
<dbReference type="PANTHER" id="PTHR12356:SF18">
    <property type="entry name" value="NUDC DOMAIN-CONTAINING PROTEIN 2"/>
    <property type="match status" value="1"/>
</dbReference>
<dbReference type="Gene3D" id="2.60.40.790">
    <property type="match status" value="1"/>
</dbReference>
<keyword evidence="3" id="KW-1185">Reference proteome</keyword>
<name>A0AAQ4E5K5_AMBAM</name>
<dbReference type="PROSITE" id="PS51203">
    <property type="entry name" value="CS"/>
    <property type="match status" value="1"/>
</dbReference>
<dbReference type="Gene3D" id="1.20.5.740">
    <property type="entry name" value="Single helix bin"/>
    <property type="match status" value="1"/>
</dbReference>
<dbReference type="PANTHER" id="PTHR12356">
    <property type="entry name" value="NUCLEAR MOVEMENT PROTEIN NUDC"/>
    <property type="match status" value="1"/>
</dbReference>
<dbReference type="InterPro" id="IPR007052">
    <property type="entry name" value="CS_dom"/>
</dbReference>
<dbReference type="GO" id="GO:0005737">
    <property type="term" value="C:cytoplasm"/>
    <property type="evidence" value="ECO:0007669"/>
    <property type="project" value="TreeGrafter"/>
</dbReference>
<dbReference type="GO" id="GO:0006457">
    <property type="term" value="P:protein folding"/>
    <property type="evidence" value="ECO:0007669"/>
    <property type="project" value="TreeGrafter"/>
</dbReference>
<gene>
    <name evidence="2" type="ORF">V5799_013549</name>
</gene>
<feature type="domain" description="CS" evidence="1">
    <location>
        <begin position="45"/>
        <end position="136"/>
    </location>
</feature>
<organism evidence="2 3">
    <name type="scientific">Amblyomma americanum</name>
    <name type="common">Lone star tick</name>
    <dbReference type="NCBI Taxonomy" id="6943"/>
    <lineage>
        <taxon>Eukaryota</taxon>
        <taxon>Metazoa</taxon>
        <taxon>Ecdysozoa</taxon>
        <taxon>Arthropoda</taxon>
        <taxon>Chelicerata</taxon>
        <taxon>Arachnida</taxon>
        <taxon>Acari</taxon>
        <taxon>Parasitiformes</taxon>
        <taxon>Ixodida</taxon>
        <taxon>Ixodoidea</taxon>
        <taxon>Ixodidae</taxon>
        <taxon>Amblyomminae</taxon>
        <taxon>Amblyomma</taxon>
    </lineage>
</organism>
<evidence type="ECO:0000259" key="1">
    <source>
        <dbReference type="PROSITE" id="PS51203"/>
    </source>
</evidence>
<dbReference type="Pfam" id="PF04969">
    <property type="entry name" value="CS"/>
    <property type="match status" value="1"/>
</dbReference>
<reference evidence="2 3" key="1">
    <citation type="journal article" date="2023" name="Arcadia Sci">
        <title>De novo assembly of a long-read Amblyomma americanum tick genome.</title>
        <authorList>
            <person name="Chou S."/>
            <person name="Poskanzer K.E."/>
            <person name="Rollins M."/>
            <person name="Thuy-Boun P.S."/>
        </authorList>
    </citation>
    <scope>NUCLEOTIDE SEQUENCE [LARGE SCALE GENOMIC DNA]</scope>
    <source>
        <strain evidence="2">F_SG_1</strain>
        <tissue evidence="2">Salivary glands</tissue>
    </source>
</reference>